<accession>A0A8D4BH69</accession>
<gene>
    <name evidence="1" type="ORF">BMWSH_0439</name>
</gene>
<evidence type="ECO:0000313" key="2">
    <source>
        <dbReference type="Proteomes" id="UP000001283"/>
    </source>
</evidence>
<evidence type="ECO:0000313" key="1">
    <source>
        <dbReference type="EMBL" id="AEN87323.1"/>
    </source>
</evidence>
<proteinExistence type="predicted"/>
<organism evidence="1 2">
    <name type="scientific">Priestia megaterium (strain WSH-002)</name>
    <name type="common">Bacillus megaterium</name>
    <dbReference type="NCBI Taxonomy" id="1006007"/>
    <lineage>
        <taxon>Bacteria</taxon>
        <taxon>Bacillati</taxon>
        <taxon>Bacillota</taxon>
        <taxon>Bacilli</taxon>
        <taxon>Bacillales</taxon>
        <taxon>Bacillaceae</taxon>
        <taxon>Priestia</taxon>
    </lineage>
</organism>
<dbReference type="EMBL" id="CP003017">
    <property type="protein sequence ID" value="AEN87323.1"/>
    <property type="molecule type" value="Genomic_DNA"/>
</dbReference>
<dbReference type="Proteomes" id="UP000001283">
    <property type="component" value="Chromosome"/>
</dbReference>
<name>A0A8D4BH69_PRIMW</name>
<dbReference type="AlphaFoldDB" id="A0A8D4BH69"/>
<dbReference type="KEGG" id="bmh:BMWSH_0439"/>
<protein>
    <submittedName>
        <fullName evidence="1">Uncharacterized protein</fullName>
    </submittedName>
</protein>
<reference evidence="1 2" key="1">
    <citation type="journal article" date="2011" name="J. Bacteriol.">
        <title>Complete genome sequence of the industrial strain Bacillus megaterium WSH-002.</title>
        <authorList>
            <person name="Liu L."/>
            <person name="Li Y."/>
            <person name="Zhang J."/>
            <person name="Zou W."/>
            <person name="Zhou Z."/>
            <person name="Liu J."/>
            <person name="Li X."/>
            <person name="Wang L."/>
            <person name="Chen J."/>
        </authorList>
    </citation>
    <scope>NUCLEOTIDE SEQUENCE [LARGE SCALE GENOMIC DNA]</scope>
    <source>
        <strain evidence="1 2">WSH-002</strain>
    </source>
</reference>
<sequence>MFVFLFYAKQKQTHSSDMLILFSCTIALAAESYTIHHLVKRIATSVKQSFNEEQNEKT</sequence>